<evidence type="ECO:0000256" key="6">
    <source>
        <dbReference type="ARBA" id="ARBA00022692"/>
    </source>
</evidence>
<feature type="disulfide bond" evidence="15">
    <location>
        <begin position="2935"/>
        <end position="2953"/>
    </location>
</feature>
<keyword evidence="10 18" id="KW-0472">Membrane</keyword>
<feature type="disulfide bond" evidence="15">
    <location>
        <begin position="3771"/>
        <end position="3783"/>
    </location>
</feature>
<feature type="repeat" description="LDL-receptor class B" evidence="16">
    <location>
        <begin position="1434"/>
        <end position="1478"/>
    </location>
</feature>
<feature type="disulfide bond" evidence="15">
    <location>
        <begin position="2643"/>
        <end position="2655"/>
    </location>
</feature>
<dbReference type="PROSITE" id="PS00022">
    <property type="entry name" value="EGF_1"/>
    <property type="match status" value="4"/>
</dbReference>
<comment type="subcellular location">
    <subcellularLocation>
        <location evidence="1">Cell membrane</location>
        <topology evidence="1">Single-pass type I membrane protein</topology>
    </subcellularLocation>
</comment>
<dbReference type="PROSITE" id="PS01209">
    <property type="entry name" value="LDLRA_1"/>
    <property type="match status" value="12"/>
</dbReference>
<keyword evidence="6 18" id="KW-0812">Transmembrane</keyword>
<comment type="caution">
    <text evidence="14">Lacks conserved residue(s) required for the propagation of feature annotation.</text>
</comment>
<dbReference type="GO" id="GO:0006898">
    <property type="term" value="P:receptor-mediated endocytosis"/>
    <property type="evidence" value="ECO:0007669"/>
    <property type="project" value="TreeGrafter"/>
</dbReference>
<gene>
    <name evidence="21" type="ORF">PVAND_007077</name>
</gene>
<dbReference type="PROSITE" id="PS50068">
    <property type="entry name" value="LDLRA_2"/>
    <property type="match status" value="26"/>
</dbReference>
<dbReference type="InterPro" id="IPR002172">
    <property type="entry name" value="LDrepeatLR_classA_rpt"/>
</dbReference>
<feature type="disulfide bond" evidence="15">
    <location>
        <begin position="3461"/>
        <end position="3476"/>
    </location>
</feature>
<dbReference type="GO" id="GO:0042562">
    <property type="term" value="F:hormone binding"/>
    <property type="evidence" value="ECO:0007669"/>
    <property type="project" value="TreeGrafter"/>
</dbReference>
<keyword evidence="13" id="KW-0325">Glycoprotein</keyword>
<dbReference type="InterPro" id="IPR011042">
    <property type="entry name" value="6-blade_b-propeller_TolB-like"/>
</dbReference>
<feature type="repeat" description="LDL-receptor class B" evidence="16">
    <location>
        <begin position="1343"/>
        <end position="1385"/>
    </location>
</feature>
<feature type="disulfide bond" evidence="15">
    <location>
        <begin position="3711"/>
        <end position="3726"/>
    </location>
</feature>
<feature type="disulfide bond" evidence="15">
    <location>
        <begin position="2883"/>
        <end position="2895"/>
    </location>
</feature>
<dbReference type="SUPFAM" id="SSF63825">
    <property type="entry name" value="YWTD domain"/>
    <property type="match status" value="8"/>
</dbReference>
<feature type="disulfide bond" evidence="15">
    <location>
        <begin position="2890"/>
        <end position="2908"/>
    </location>
</feature>
<evidence type="ECO:0000256" key="12">
    <source>
        <dbReference type="ARBA" id="ARBA00023170"/>
    </source>
</evidence>
<feature type="repeat" description="LDL-receptor class B" evidence="16">
    <location>
        <begin position="4065"/>
        <end position="4108"/>
    </location>
</feature>
<feature type="domain" description="EGF-like" evidence="20">
    <location>
        <begin position="4422"/>
        <end position="4458"/>
    </location>
</feature>
<feature type="disulfide bond" evidence="15">
    <location>
        <begin position="159"/>
        <end position="171"/>
    </location>
</feature>
<feature type="domain" description="EGF-like" evidence="20">
    <location>
        <begin position="4374"/>
        <end position="4410"/>
    </location>
</feature>
<feature type="disulfide bond" evidence="15">
    <location>
        <begin position="3790"/>
        <end position="3805"/>
    </location>
</feature>
<dbReference type="SUPFAM" id="SSF57184">
    <property type="entry name" value="Growth factor receptor domain"/>
    <property type="match status" value="1"/>
</dbReference>
<evidence type="ECO:0000256" key="14">
    <source>
        <dbReference type="PROSITE-ProRule" id="PRU00076"/>
    </source>
</evidence>
<feature type="domain" description="EGF-like" evidence="20">
    <location>
        <begin position="4297"/>
        <end position="4338"/>
    </location>
</feature>
<feature type="disulfide bond" evidence="14">
    <location>
        <begin position="4328"/>
        <end position="4337"/>
    </location>
</feature>
<protein>
    <recommendedName>
        <fullName evidence="20">EGF-like domain-containing protein</fullName>
    </recommendedName>
</protein>
<evidence type="ECO:0000256" key="15">
    <source>
        <dbReference type="PROSITE-ProRule" id="PRU00124"/>
    </source>
</evidence>
<feature type="disulfide bond" evidence="15">
    <location>
        <begin position="3566"/>
        <end position="3578"/>
    </location>
</feature>
<evidence type="ECO:0000313" key="21">
    <source>
        <dbReference type="EMBL" id="KAG5677308.1"/>
    </source>
</evidence>
<dbReference type="FunFam" id="2.10.25.10:FF:000009">
    <property type="entry name" value="Low-density lipoprotein receptor isoform 1"/>
    <property type="match status" value="1"/>
</dbReference>
<accession>A0A9J6C547</accession>
<evidence type="ECO:0000256" key="16">
    <source>
        <dbReference type="PROSITE-ProRule" id="PRU00461"/>
    </source>
</evidence>
<keyword evidence="12" id="KW-0675">Receptor</keyword>
<feature type="compositionally biased region" description="Acidic residues" evidence="17">
    <location>
        <begin position="4617"/>
        <end position="4627"/>
    </location>
</feature>
<dbReference type="SMART" id="SM00181">
    <property type="entry name" value="EGF"/>
    <property type="match status" value="22"/>
</dbReference>
<feature type="disulfide bond" evidence="15">
    <location>
        <begin position="3659"/>
        <end position="3677"/>
    </location>
</feature>
<evidence type="ECO:0000256" key="19">
    <source>
        <dbReference type="SAM" id="SignalP"/>
    </source>
</evidence>
<feature type="disulfide bond" evidence="15">
    <location>
        <begin position="3671"/>
        <end position="3686"/>
    </location>
</feature>
<evidence type="ECO:0000256" key="17">
    <source>
        <dbReference type="SAM" id="MobiDB-lite"/>
    </source>
</evidence>
<keyword evidence="3" id="KW-1003">Cell membrane</keyword>
<feature type="disulfide bond" evidence="14">
    <location>
        <begin position="4239"/>
        <end position="4248"/>
    </location>
</feature>
<feature type="disulfide bond" evidence="14">
    <location>
        <begin position="4448"/>
        <end position="4457"/>
    </location>
</feature>
<evidence type="ECO:0000256" key="8">
    <source>
        <dbReference type="ARBA" id="ARBA00022737"/>
    </source>
</evidence>
<feature type="disulfide bond" evidence="15">
    <location>
        <begin position="3778"/>
        <end position="3796"/>
    </location>
</feature>
<dbReference type="PANTHER" id="PTHR22722">
    <property type="entry name" value="LOW-DENSITY LIPOPROTEIN RECEPTOR-RELATED PROTEIN 2-RELATED"/>
    <property type="match status" value="1"/>
</dbReference>
<feature type="disulfide bond" evidence="15">
    <location>
        <begin position="1058"/>
        <end position="1076"/>
    </location>
</feature>
<feature type="disulfide bond" evidence="15">
    <location>
        <begin position="2718"/>
        <end position="2733"/>
    </location>
</feature>
<dbReference type="InterPro" id="IPR036055">
    <property type="entry name" value="LDL_receptor-like_sf"/>
</dbReference>
<evidence type="ECO:0000256" key="3">
    <source>
        <dbReference type="ARBA" id="ARBA00022475"/>
    </source>
</evidence>
<dbReference type="PROSITE" id="PS51257">
    <property type="entry name" value="PROKAR_LIPOPROTEIN"/>
    <property type="match status" value="1"/>
</dbReference>
<keyword evidence="4 14" id="KW-0245">EGF-like domain</keyword>
<dbReference type="GO" id="GO:0016324">
    <property type="term" value="C:apical plasma membrane"/>
    <property type="evidence" value="ECO:0007669"/>
    <property type="project" value="TreeGrafter"/>
</dbReference>
<feature type="disulfide bond" evidence="14">
    <location>
        <begin position="4218"/>
        <end position="4228"/>
    </location>
</feature>
<feature type="repeat" description="LDL-receptor class B" evidence="16">
    <location>
        <begin position="1386"/>
        <end position="1433"/>
    </location>
</feature>
<dbReference type="Pfam" id="PF00058">
    <property type="entry name" value="Ldl_recept_b"/>
    <property type="match status" value="4"/>
</dbReference>
<evidence type="ECO:0000256" key="13">
    <source>
        <dbReference type="ARBA" id="ARBA00023180"/>
    </source>
</evidence>
<keyword evidence="22" id="KW-1185">Reference proteome</keyword>
<dbReference type="InterPro" id="IPR000742">
    <property type="entry name" value="EGF"/>
</dbReference>
<dbReference type="SUPFAM" id="SSF57424">
    <property type="entry name" value="LDL receptor-like module"/>
    <property type="match status" value="24"/>
</dbReference>
<dbReference type="InterPro" id="IPR018097">
    <property type="entry name" value="EGF_Ca-bd_CS"/>
</dbReference>
<dbReference type="FunFam" id="4.10.400.10:FF:000034">
    <property type="entry name" value="Low-density lipoprotein receptor-related protein 2"/>
    <property type="match status" value="1"/>
</dbReference>
<feature type="disulfide bond" evidence="15">
    <location>
        <begin position="2806"/>
        <end position="2821"/>
    </location>
</feature>
<dbReference type="Gene3D" id="2.10.25.10">
    <property type="entry name" value="Laminin"/>
    <property type="match status" value="10"/>
</dbReference>
<feature type="disulfide bond" evidence="14">
    <location>
        <begin position="4378"/>
        <end position="4388"/>
    </location>
</feature>
<keyword evidence="11 14" id="KW-1015">Disulfide bond</keyword>
<dbReference type="PROSITE" id="PS00010">
    <property type="entry name" value="ASX_HYDROXYL"/>
    <property type="match status" value="1"/>
</dbReference>
<feature type="region of interest" description="Disordered" evidence="17">
    <location>
        <begin position="4601"/>
        <end position="4627"/>
    </location>
</feature>
<comment type="similarity">
    <text evidence="2">Belongs to the LDLR family.</text>
</comment>
<feature type="domain" description="EGF-like" evidence="20">
    <location>
        <begin position="4214"/>
        <end position="4249"/>
    </location>
</feature>
<dbReference type="CDD" id="cd00054">
    <property type="entry name" value="EGF_CA"/>
    <property type="match status" value="1"/>
</dbReference>
<dbReference type="EMBL" id="JADBJN010000002">
    <property type="protein sequence ID" value="KAG5677308.1"/>
    <property type="molecule type" value="Genomic_DNA"/>
</dbReference>
<feature type="transmembrane region" description="Helical" evidence="18">
    <location>
        <begin position="4516"/>
        <end position="4540"/>
    </location>
</feature>
<comment type="caution">
    <text evidence="21">The sequence shown here is derived from an EMBL/GenBank/DDBJ whole genome shotgun (WGS) entry which is preliminary data.</text>
</comment>
<evidence type="ECO:0000259" key="20">
    <source>
        <dbReference type="PROSITE" id="PS50026"/>
    </source>
</evidence>
<keyword evidence="8" id="KW-0677">Repeat</keyword>
<keyword evidence="7 19" id="KW-0732">Signal</keyword>
<feature type="repeat" description="LDL-receptor class B" evidence="16">
    <location>
        <begin position="2429"/>
        <end position="2471"/>
    </location>
</feature>
<feature type="repeat" description="LDL-receptor class B" evidence="16">
    <location>
        <begin position="4023"/>
        <end position="4064"/>
    </location>
</feature>
<evidence type="ECO:0000256" key="5">
    <source>
        <dbReference type="ARBA" id="ARBA00022583"/>
    </source>
</evidence>
<dbReference type="GO" id="GO:0043235">
    <property type="term" value="C:receptor complex"/>
    <property type="evidence" value="ECO:0007669"/>
    <property type="project" value="TreeGrafter"/>
</dbReference>
<sequence>MKFKNISRFKLFMTLIIILSCVISCSFASKKYNIKTFDKLTRKSDESLSLDSLSSVSSAAATCSEFQFQCKSNAVCIPLQMRCDLSNDCEDGSDENSTECKRIPVIQSECDNENFFHCKLSKKCIPNEWLCDGENDCGLIGKFDLLDPSDENVNCIKKCPVNQVSCSNGICLHISKFCDGHSDCQDDELFCGNKASCKNLKCEYACKSTPHGPKCFCPPNQDIVNETKCVAQKACKEDENDGEICDQLCSIVKNRNKCICAPGYERSNQKCYGINSPITEPTLLFVLTPQEIYKIILPSDRNNSENTSPVTLTQVLKLKNLITMEVNFSNHTVCVLEDYEIFCYNVSNFMDKWKMPNPDFLPLESASSSNILISQFALDWVSQNWYFMDTINNFIFLCSHEMKNCRIIIQTSQNDPIKVRAFVIDPTSGFLFLAKYDTNNRTSASIVRYFLDGTNDISLLKGKIFYPHDLTLDVAVKKIYFLDHYFDFIQQCDYDGSNRKFLQKLPFMKFHRINFFENMFFGAVNENTSVVQISKSSAIFIKTLAENLKANTKVLKIFHQQTQPTTKTKVCVKDNNCEHLCVPTIEENNNGVSKLLEKCICKEGFKLKNGKCILRDSKSFIMFVQEYAKSRTLKAIVTDGSKEEVFTPITGLKSNIAFDVDLNNKLIYFTTYTESNIIRNNTIECRSFNGSYKTIIKGNFGNIQSMAYDWIGNNLYYSSSLPKYKISVLKLKGNVDDGPAVKTLINKDFIGPSSIALDVENGKMYWTSFAENYNIGGKIETAWMDGTSRSTLVSKENDSSKLIYWPVSLTFDKEKNTLYWLDALSQTIDSYNLDGKRDHKQKKLGNSYAQSLTVLSNTIYWTDNIKNSIESLNDNKKDNDSKIFYRSPYKKSFLKSVDINRYLDHVEKEIQVTCPGIWLNTPIDGVCVCPDGFSKNALGTACIQSPIVNPTTPRDIIKCQKFQFTCKSGEECIDHKYVCDGSQDCSDGSDEKEAPDGPCPKKCDFKCDGNKCIDQHQVCDGNNDCLDESDETVKICHNKTSSDEYAEGFYDYCDEFLCENSNCVLLEQKCDGVNNCGDNSDEKDCSVIPTIASSTASHTEYKDIVEESDTEDGFEDVDYNVNLTECKPPNYYCEKDRRCIPVHNLCDGINQCSDNSDESGRCNERLCDHFSECQFFCHNAPHRNGFVCSCPQHMVLESNGRNCSEPQMCDEFSTCSHSCIQLNPSKIKCKCFHGYQLSDDNFTCISEHEHRPILLISNRHVLRGISLKSPKEIKSYYSMSKNLIGTDFYYDRHSKSYEIVWSDITKDKIYLGKLRGDELHSIRAIVESDLSTTEAVAIDWIGKNLYWIDASLKQIEVATKDGLHRTTLISENISKPRSIGLDSRFGFLFWSDWEDDEPRIERATLAGENRKAIFNLKQIGGAWPNGISLDYAKKRIFFLDAKSKEIHTIDYDGNNHKRILRNPEYLHHPFAITIYENNLYWTDWRLSSVITANKFTGSNVTIFYQASIQPFDVKIMHPSRQPWDYNGEGTAKEIISPCENSPCSHLCLLNTNNSYKCACPHLMRISDNNAALCEKVKDIMFYITNKSEIRAIELKHPYSSAISTIYHTSQIIMPNHIAIHPKEKRIFWSDVQLREIKSVKLSTSITPSDQKIETILDAEIDNVHGFTVDWISELLFFSQAIPEDEDKDINTSSSNNGGHRLLVSNLKGEYLSKVLDNVNDIYSLIVAPELRKIFYTIMNNVTAKYRYEIRQCNMDGTNDTWIIGEDEYINSLVYEHKLNRLYFVKNYRKIFFLELKTNYTQLVNTFYGAKKSANSEIYANFFITSLELFDDKIFFGENSTATIRTCNKTTCPVPDIYRNNTSNIKQLKLMTLYDISEDLLDINGCSTQQQGNERKCDHLCIPKGQTNYVCKCAIGYMTDERDSSKCVSEDNFLMYSLDYELKGLTLKIPSKHIPLTPLQKLSVISAFDFDARNDFIYFSDHDKGEIIRIKKDGSSRQTIMSSWDFDQLNSDWLGGIAVEWMSQNIFWTDQKRGLIEVARLDGSYRKVIAWQLFKPTGIRVDPYLGLLFYSTGDNKIYSHNLDGTNKQLVTKKSDIAFSDFVIDIPNQTIYLCETKRNKIWKLDYDGNGKIELNIKNVQNPIALDIADKKLYWAERGTGKIKRVSLDENLEVEVLKSNLPNQIKSLRIFSTKKQFEGSNQCSMPDYGSCSELCLYNGTKANCFCSHGYLNDLDQRSCRRYDNDLFFSKKDGIQRISVDNENNALFSIKNENHLQHVVALSFDDKRGQIFYSDAKLNAICMTNYDGTKFEQLIKDQNVVEGIAFNPQDNHLFWTVNSEAEIRSIDLKLFMNGTIENKDINKSVIKILKLKKGIDKLRAVVVEPCLNMVYYSNWNSKAPSISRVYVTGYGNEDIITKDILIPNALTLDLNDKKIFWADARLDKIERCDYDGKNCIILSQTAPKHPFSIAVFEEFIFWSDWTLHSILRANKYSGNDVIYLKKDIEHPMGLFVAQDQIKNCTNGLCAILNGGCEDICLPHGDSIKCECSQGYLAKDGKRCLQRDKVSSCNSTIEFECKTGECIPLLITCDGISHCIDNSDEAINYCATRKCPEEVFFQCRNFKCIYKNETCDHIDQCSDGSDEENCACKEDEFRCGGGECINIKYKCDFDPDCKDASDEMGCEPRDCSETDNKFKEIQRNTNEERSLVPCPNTTACYMVDWTCDGENDCWDWSDEKDCEEKRANKTCSDDQFECSNGRCINIDWVCDGEDDCHDSSNDNPSSDEKDCQYHCSMGQFSCDNSTVCIPLTWMCDGVLDCKDGTDEKKCTNGTTSNEPVTCAPYQAICQNGECISKSEMCDGHFDCSDLSDESEVCIFPPYSEVEVEIKMCNESEFTCANKECISHNALCDLNIDCSDGSDENTTVCENYPLYCKNNSNKFLCLSGSCISMNLTCDGQNDCGDYSDERSCNINECLYVDCEHNCTDLKIGYECSCNRGFKKSELDSHKCNDINECEDRPCSQLCLNTYGSYHCECLEGYIKTGNSCKIDSAEHPKIILANRFYIRSVTLDGHAELLLHNLSNAVAIDYDWSKNYIYFSDVTATRSEIIRVKWNENETSNREVLHQQNLKNPDGIAFDWIGKNLYWCDKGRQTIEVSKDSGRYRKILIDDKLDEPRAIALDPYRKYLYWTDWGKNPHIGRAGMDGSDAKFIVTENLGWPNALTISFETNELFFGDAREDFISVCNLDGSNRKVVAHRKYNPSLNLHHIFSIAVWENQIYFSDWESKSIEYCDKYTGKNCGTLIKLIHRPMDLRIFHPIKQRRLKTSSSYENLMKRKSDIKGKDNKKKFDVGNVKDNPCATANCSALCLLSPIYPYYKCACPDNFYLDDDLKTCIDNCTSAQFYCKKSMKCIPFFWKCDNQPDCEFNEDELDNCTPFYCEAGQFQCDVKDKSTTSGTGKQLANCLDPSKICDGQKQCEDETDEENCEKYGCFIESYFQCEKTENTSAYCVPKNRVCNGVIDCPSGNDEKSCPSKVCSSSQFKCESNDVCIPKVWQCDGDADCLDHSDEKNCTERKCFETEFRCSTGRCIPSTWVCDADSDCPNGEDEGEKAHCDAVPVSNSCDATYFRCNNSGTCIPGRWKCDGAVDCDDGSDELDCQQRACSESEFKCKDGRCIPGSLRCNKEYNCHDFSDEENCTVSCDDSVMFKCANKNQCVDKSFVCDGEPDCEDYSDEKNCDCQGNDFKCSGEFEKCISNDWLCDGIHDCPDKSDEHDSRCLSRYCAGHAIKCTNGKCIPKYYFCDGIDHCGDNSDEINCNSTKQIDSSYINVGCKFGICSQLCNEKGSKGTVQCKCATGYHKYGSMRNGTCKAIEGQHLIFTSSESELRFIYELNYGVIESNSKNSQRKIVMPVHSFIKTNSSKITSFDFVTDEEHNIILFWLDSMPTNNLRSLKISTKHDFDEIKNKGFDGTNATILTTNKMKNTLLKAISIDWITMKIYIIENDMIKTTDFDGNLKKTVVDARGAQDLVIDPQSRRMFWSTINRKIFVSSMDGSHKQRLVTENIELASGLAIDYPSRRIYWCDTRKSTIETVNLEGQDRQIVRKFEGVNPLTSLQVSPAKLDIFEDDLYVTMTNQTIFKINKFGWQKEYEEISSGPYKFKASHIRIVHTFKSKNSLPNPCRLYPCDESAICFLSSTDQTGRTCNCPDSLYIQKNGTHVSCRDKSEIPSLCYKPCTNGGKCRYSGDEMICDCPPQFEGEYCEHYICSEFCKNHGVCSLPSKTMTLSRAELKLKRTCSCTSEWKGARCEIPASICKENMCRNGGQCNVQSNPNGTYTHSCTCLSNFSGQYCENCSAIKCMNGGTCYRDESNKKYHCLCPERFTGIFCEVDRCKNYCKNNGRCYIEAVKGPKCDCENNFSGERCEIDDLPCKECPERLPDCDMVCQNNGMCRKDINGIESCMCVGQWSGKHCELPPKCVDDECGKCNETSSINECLCRNGLVQACVIFNENSQNHPEVVASEMFNDEHETLSIIVILSLTFLLMSTLAILAVFYVRKWQRRVRFFAHARLNENVEEITNPIFDFSATDRDDINLPVTSISNSDDKGHFSNPIYESMYSSSHRQGLLERKSDDDEEESKNELL</sequence>
<dbReference type="InterPro" id="IPR000152">
    <property type="entry name" value="EGF-type_Asp/Asn_hydroxyl_site"/>
</dbReference>
<feature type="disulfide bond" evidence="15">
    <location>
        <begin position="3573"/>
        <end position="3591"/>
    </location>
</feature>
<feature type="disulfide bond" evidence="15">
    <location>
        <begin position="1007"/>
        <end position="1025"/>
    </location>
</feature>
<dbReference type="Pfam" id="PF00057">
    <property type="entry name" value="Ldl_recept_a"/>
    <property type="match status" value="19"/>
</dbReference>
<feature type="disulfide bond" evidence="15">
    <location>
        <begin position="3506"/>
        <end position="3521"/>
    </location>
</feature>
<feature type="disulfide bond" evidence="15">
    <location>
        <begin position="2650"/>
        <end position="2668"/>
    </location>
</feature>
<dbReference type="InterPro" id="IPR023415">
    <property type="entry name" value="LDLR_class-A_CS"/>
</dbReference>
<dbReference type="PRINTS" id="PR00261">
    <property type="entry name" value="LDLRECEPTOR"/>
</dbReference>
<feature type="domain" description="EGF-like" evidence="20">
    <location>
        <begin position="3003"/>
        <end position="3039"/>
    </location>
</feature>
<evidence type="ECO:0000256" key="9">
    <source>
        <dbReference type="ARBA" id="ARBA00022989"/>
    </source>
</evidence>
<feature type="disulfide bond" evidence="15">
    <location>
        <begin position="3652"/>
        <end position="3664"/>
    </location>
</feature>
<feature type="chain" id="PRO_5039898221" description="EGF-like domain-containing protein" evidence="19">
    <location>
        <begin position="29"/>
        <end position="4627"/>
    </location>
</feature>
<feature type="repeat" description="LDL-receptor class B" evidence="16">
    <location>
        <begin position="3133"/>
        <end position="3175"/>
    </location>
</feature>
<dbReference type="PROSITE" id="PS01186">
    <property type="entry name" value="EGF_2"/>
    <property type="match status" value="1"/>
</dbReference>
<evidence type="ECO:0000256" key="7">
    <source>
        <dbReference type="ARBA" id="ARBA00022729"/>
    </source>
</evidence>
<dbReference type="PROSITE" id="PS51120">
    <property type="entry name" value="LDLRB"/>
    <property type="match status" value="9"/>
</dbReference>
<feature type="disulfide bond" evidence="15">
    <location>
        <begin position="3546"/>
        <end position="3561"/>
    </location>
</feature>
<feature type="disulfide bond" evidence="15">
    <location>
        <begin position="2572"/>
        <end position="2590"/>
    </location>
</feature>
<feature type="disulfide bond" evidence="15">
    <location>
        <begin position="2614"/>
        <end position="2632"/>
    </location>
</feature>
<dbReference type="SMART" id="SM00192">
    <property type="entry name" value="LDLa"/>
    <property type="match status" value="26"/>
</dbReference>
<dbReference type="SMART" id="SM00135">
    <property type="entry name" value="LY"/>
    <property type="match status" value="29"/>
</dbReference>
<dbReference type="InterPro" id="IPR051221">
    <property type="entry name" value="LDLR-related"/>
</dbReference>
<reference evidence="21" key="1">
    <citation type="submission" date="2021-03" db="EMBL/GenBank/DDBJ databases">
        <title>Chromosome level genome of the anhydrobiotic midge Polypedilum vanderplanki.</title>
        <authorList>
            <person name="Yoshida Y."/>
            <person name="Kikawada T."/>
            <person name="Gusev O."/>
        </authorList>
    </citation>
    <scope>NUCLEOTIDE SEQUENCE</scope>
    <source>
        <strain evidence="21">NIAS01</strain>
        <tissue evidence="21">Whole body or cell culture</tissue>
    </source>
</reference>
<dbReference type="SUPFAM" id="SSF57196">
    <property type="entry name" value="EGF/Laminin"/>
    <property type="match status" value="4"/>
</dbReference>
<feature type="disulfide bond" evidence="14">
    <location>
        <begin position="4426"/>
        <end position="4436"/>
    </location>
</feature>
<feature type="signal peptide" evidence="19">
    <location>
        <begin position="1"/>
        <end position="28"/>
    </location>
</feature>
<feature type="disulfide bond" evidence="15">
    <location>
        <begin position="3632"/>
        <end position="3647"/>
    </location>
</feature>
<evidence type="ECO:0000256" key="4">
    <source>
        <dbReference type="ARBA" id="ARBA00022536"/>
    </source>
</evidence>
<dbReference type="FunFam" id="4.10.400.10:FF:000002">
    <property type="entry name" value="Low-density lipoprotein receptor-related protein 1"/>
    <property type="match status" value="2"/>
</dbReference>
<dbReference type="OrthoDB" id="9990982at2759"/>
<proteinExistence type="inferred from homology"/>
<dbReference type="Gene3D" id="2.120.10.30">
    <property type="entry name" value="TolB, C-terminal domain"/>
    <property type="match status" value="8"/>
</dbReference>
<feature type="repeat" description="LDL-receptor class B" evidence="16">
    <location>
        <begin position="2023"/>
        <end position="2064"/>
    </location>
</feature>
<feature type="disulfide bond" evidence="15">
    <location>
        <begin position="2742"/>
        <end position="2754"/>
    </location>
</feature>
<evidence type="ECO:0000256" key="1">
    <source>
        <dbReference type="ARBA" id="ARBA00004251"/>
    </source>
</evidence>
<dbReference type="FunFam" id="2.120.10.30:FF:000241">
    <property type="entry name" value="Low-density lipoprotein receptor-related protein 6"/>
    <property type="match status" value="3"/>
</dbReference>
<dbReference type="PROSITE" id="PS01187">
    <property type="entry name" value="EGF_CA"/>
    <property type="match status" value="1"/>
</dbReference>
<name>A0A9J6C547_POLVA</name>
<feature type="disulfide bond" evidence="15">
    <location>
        <begin position="2840"/>
        <end position="2858"/>
    </location>
</feature>
<dbReference type="GO" id="GO:0005509">
    <property type="term" value="F:calcium ion binding"/>
    <property type="evidence" value="ECO:0007669"/>
    <property type="project" value="InterPro"/>
</dbReference>
<dbReference type="Gene3D" id="4.10.400.10">
    <property type="entry name" value="Low-density Lipoprotein Receptor"/>
    <property type="match status" value="26"/>
</dbReference>
<keyword evidence="9 18" id="KW-1133">Transmembrane helix</keyword>
<keyword evidence="5" id="KW-0254">Endocytosis</keyword>
<feature type="disulfide bond" evidence="14">
    <location>
        <begin position="4400"/>
        <end position="4409"/>
    </location>
</feature>
<evidence type="ECO:0000256" key="2">
    <source>
        <dbReference type="ARBA" id="ARBA00009939"/>
    </source>
</evidence>
<feature type="disulfide bond" evidence="15">
    <location>
        <begin position="166"/>
        <end position="184"/>
    </location>
</feature>
<dbReference type="PROSITE" id="PS50026">
    <property type="entry name" value="EGF_3"/>
    <property type="match status" value="5"/>
</dbReference>
<feature type="repeat" description="LDL-receptor class B" evidence="16">
    <location>
        <begin position="3176"/>
        <end position="3219"/>
    </location>
</feature>
<dbReference type="InterPro" id="IPR009030">
    <property type="entry name" value="Growth_fac_rcpt_cys_sf"/>
</dbReference>
<dbReference type="CDD" id="cd00112">
    <property type="entry name" value="LDLa"/>
    <property type="match status" value="25"/>
</dbReference>
<evidence type="ECO:0000256" key="11">
    <source>
        <dbReference type="ARBA" id="ARBA00023157"/>
    </source>
</evidence>
<feature type="disulfide bond" evidence="15">
    <location>
        <begin position="2662"/>
        <end position="2677"/>
    </location>
</feature>
<feature type="disulfide bond" evidence="15">
    <location>
        <begin position="2626"/>
        <end position="2641"/>
    </location>
</feature>
<feature type="disulfide bond" evidence="15">
    <location>
        <begin position="2833"/>
        <end position="2845"/>
    </location>
</feature>
<feature type="disulfide bond" evidence="15">
    <location>
        <begin position="2947"/>
        <end position="2962"/>
    </location>
</feature>
<dbReference type="Proteomes" id="UP001107558">
    <property type="component" value="Chromosome 2"/>
</dbReference>
<evidence type="ECO:0000256" key="18">
    <source>
        <dbReference type="SAM" id="Phobius"/>
    </source>
</evidence>
<feature type="disulfide bond" evidence="15">
    <location>
        <begin position="1070"/>
        <end position="1085"/>
    </location>
</feature>
<dbReference type="SMART" id="SM00179">
    <property type="entry name" value="EGF_CA"/>
    <property type="match status" value="3"/>
</dbReference>
<evidence type="ECO:0000313" key="22">
    <source>
        <dbReference type="Proteomes" id="UP001107558"/>
    </source>
</evidence>
<organism evidence="21 22">
    <name type="scientific">Polypedilum vanderplanki</name>
    <name type="common">Sleeping chironomid midge</name>
    <dbReference type="NCBI Taxonomy" id="319348"/>
    <lineage>
        <taxon>Eukaryota</taxon>
        <taxon>Metazoa</taxon>
        <taxon>Ecdysozoa</taxon>
        <taxon>Arthropoda</taxon>
        <taxon>Hexapoda</taxon>
        <taxon>Insecta</taxon>
        <taxon>Pterygota</taxon>
        <taxon>Neoptera</taxon>
        <taxon>Endopterygota</taxon>
        <taxon>Diptera</taxon>
        <taxon>Nematocera</taxon>
        <taxon>Chironomoidea</taxon>
        <taxon>Chironomidae</taxon>
        <taxon>Chironominae</taxon>
        <taxon>Polypedilum</taxon>
        <taxon>Polypedilum</taxon>
    </lineage>
</organism>
<dbReference type="InterPro" id="IPR001881">
    <property type="entry name" value="EGF-like_Ca-bd_dom"/>
</dbReference>
<dbReference type="InterPro" id="IPR000033">
    <property type="entry name" value="LDLR_classB_rpt"/>
</dbReference>
<feature type="disulfide bond" evidence="15">
    <location>
        <begin position="2749"/>
        <end position="2767"/>
    </location>
</feature>
<evidence type="ECO:0000256" key="10">
    <source>
        <dbReference type="ARBA" id="ARBA00023136"/>
    </source>
</evidence>